<keyword evidence="1" id="KW-0812">Transmembrane</keyword>
<evidence type="ECO:0000313" key="3">
    <source>
        <dbReference type="EMBL" id="MBM6852362.1"/>
    </source>
</evidence>
<dbReference type="RefSeq" id="WP_204805642.1">
    <property type="nucleotide sequence ID" value="NZ_JACSNX010000031.1"/>
</dbReference>
<dbReference type="Pfam" id="PF14285">
    <property type="entry name" value="DUF4367"/>
    <property type="match status" value="1"/>
</dbReference>
<keyword evidence="1" id="KW-0472">Membrane</keyword>
<protein>
    <submittedName>
        <fullName evidence="3">DUF4367 domain-containing protein</fullName>
    </submittedName>
</protein>
<keyword evidence="1" id="KW-1133">Transmembrane helix</keyword>
<proteinExistence type="predicted"/>
<dbReference type="InterPro" id="IPR025377">
    <property type="entry name" value="DUF4367"/>
</dbReference>
<evidence type="ECO:0000256" key="1">
    <source>
        <dbReference type="SAM" id="Phobius"/>
    </source>
</evidence>
<feature type="domain" description="DUF4367" evidence="2">
    <location>
        <begin position="110"/>
        <end position="215"/>
    </location>
</feature>
<dbReference type="Proteomes" id="UP000719500">
    <property type="component" value="Unassembled WGS sequence"/>
</dbReference>
<gene>
    <name evidence="3" type="ORF">H9X91_13040</name>
</gene>
<organism evidence="3 4">
    <name type="scientific">Oscillibacter valericigenes</name>
    <dbReference type="NCBI Taxonomy" id="351091"/>
    <lineage>
        <taxon>Bacteria</taxon>
        <taxon>Bacillati</taxon>
        <taxon>Bacillota</taxon>
        <taxon>Clostridia</taxon>
        <taxon>Eubacteriales</taxon>
        <taxon>Oscillospiraceae</taxon>
        <taxon>Oscillibacter</taxon>
    </lineage>
</organism>
<sequence length="217" mass="24066">MMIPEEDLYAAAPEAAEKFLSALPDQAECVHDFSPDFETRMELLLHRQRRRRPWRALLAAAAVIGALAAGLSVGAGDRTNCQIYWSQTNGELRYVVRLEHVTTQPFQDAQLDYVPEGFTLVRGGTNEIRSERSLIYRKGEEASFTLRQTRGEDLVGSKGTACQGSEVEVNGRPGLLAEETGSTEKDLLWTDGPYIFALYGKGLSAEELLRIAEGVTW</sequence>
<feature type="transmembrane region" description="Helical" evidence="1">
    <location>
        <begin position="56"/>
        <end position="76"/>
    </location>
</feature>
<name>A0ABS2FXH4_9FIRM</name>
<evidence type="ECO:0000259" key="2">
    <source>
        <dbReference type="Pfam" id="PF14285"/>
    </source>
</evidence>
<accession>A0ABS2FXH4</accession>
<dbReference type="EMBL" id="JACSNX010000031">
    <property type="protein sequence ID" value="MBM6852362.1"/>
    <property type="molecule type" value="Genomic_DNA"/>
</dbReference>
<evidence type="ECO:0000313" key="4">
    <source>
        <dbReference type="Proteomes" id="UP000719500"/>
    </source>
</evidence>
<comment type="caution">
    <text evidence="3">The sequence shown here is derived from an EMBL/GenBank/DDBJ whole genome shotgun (WGS) entry which is preliminary data.</text>
</comment>
<keyword evidence="4" id="KW-1185">Reference proteome</keyword>
<reference evidence="3 4" key="1">
    <citation type="journal article" date="2021" name="Sci. Rep.">
        <title>The distribution of antibiotic resistance genes in chicken gut microbiota commensals.</title>
        <authorList>
            <person name="Juricova H."/>
            <person name="Matiasovicova J."/>
            <person name="Kubasova T."/>
            <person name="Cejkova D."/>
            <person name="Rychlik I."/>
        </authorList>
    </citation>
    <scope>NUCLEOTIDE SEQUENCE [LARGE SCALE GENOMIC DNA]</scope>
    <source>
        <strain evidence="3 4">An411</strain>
    </source>
</reference>